<reference evidence="2 3" key="1">
    <citation type="submission" date="2023-01" db="EMBL/GenBank/DDBJ databases">
        <authorList>
            <person name="Whitehead M."/>
        </authorList>
    </citation>
    <scope>NUCLEOTIDE SEQUENCE [LARGE SCALE GENOMIC DNA]</scope>
</reference>
<proteinExistence type="predicted"/>
<accession>A0AAV0XDW8</accession>
<name>A0AAV0XDW8_9HEMI</name>
<comment type="caution">
    <text evidence="2">The sequence shown here is derived from an EMBL/GenBank/DDBJ whole genome shotgun (WGS) entry which is preliminary data.</text>
</comment>
<evidence type="ECO:0000256" key="1">
    <source>
        <dbReference type="SAM" id="Phobius"/>
    </source>
</evidence>
<protein>
    <submittedName>
        <fullName evidence="2">Uncharacterized protein</fullName>
    </submittedName>
</protein>
<keyword evidence="1" id="KW-0472">Membrane</keyword>
<dbReference type="EMBL" id="CARXXK010000004">
    <property type="protein sequence ID" value="CAI6366689.1"/>
    <property type="molecule type" value="Genomic_DNA"/>
</dbReference>
<dbReference type="Proteomes" id="UP001160148">
    <property type="component" value="Unassembled WGS sequence"/>
</dbReference>
<keyword evidence="3" id="KW-1185">Reference proteome</keyword>
<dbReference type="AlphaFoldDB" id="A0AAV0XDW8"/>
<gene>
    <name evidence="2" type="ORF">MEUPH1_LOCUS21241</name>
</gene>
<sequence length="105" mass="11936">MPQALAKLSRFSKMNEEDAEGSVARGTLVYFVNGPWEIIRLKRSVKTTGQQLNKTAPPRGTRKDALQRPMTLSFQEKTIFPFFFYYIVIIIVPLVACFPMGYESG</sequence>
<feature type="transmembrane region" description="Helical" evidence="1">
    <location>
        <begin position="78"/>
        <end position="102"/>
    </location>
</feature>
<evidence type="ECO:0000313" key="2">
    <source>
        <dbReference type="EMBL" id="CAI6366689.1"/>
    </source>
</evidence>
<organism evidence="2 3">
    <name type="scientific">Macrosiphum euphorbiae</name>
    <name type="common">potato aphid</name>
    <dbReference type="NCBI Taxonomy" id="13131"/>
    <lineage>
        <taxon>Eukaryota</taxon>
        <taxon>Metazoa</taxon>
        <taxon>Ecdysozoa</taxon>
        <taxon>Arthropoda</taxon>
        <taxon>Hexapoda</taxon>
        <taxon>Insecta</taxon>
        <taxon>Pterygota</taxon>
        <taxon>Neoptera</taxon>
        <taxon>Paraneoptera</taxon>
        <taxon>Hemiptera</taxon>
        <taxon>Sternorrhyncha</taxon>
        <taxon>Aphidomorpha</taxon>
        <taxon>Aphidoidea</taxon>
        <taxon>Aphididae</taxon>
        <taxon>Macrosiphini</taxon>
        <taxon>Macrosiphum</taxon>
    </lineage>
</organism>
<keyword evidence="1" id="KW-0812">Transmembrane</keyword>
<evidence type="ECO:0000313" key="3">
    <source>
        <dbReference type="Proteomes" id="UP001160148"/>
    </source>
</evidence>
<keyword evidence="1" id="KW-1133">Transmembrane helix</keyword>